<dbReference type="CDD" id="cd07505">
    <property type="entry name" value="HAD_BPGM-like"/>
    <property type="match status" value="1"/>
</dbReference>
<dbReference type="InterPro" id="IPR023214">
    <property type="entry name" value="HAD_sf"/>
</dbReference>
<sequence>MQISALSKYKGFIFDLDGTLINSMPYHAKAWRQTSNEYGFDIDEQLIFDMGGASSLDIALHLKNMGNPVDDPKSFVARKIQIFTEHIEELEDFKSIQSILIDAKKRGCKIAIGTGTREPNALKILILKNLMCYVDALVTSELVEKHKPHPDTFLLAAKKLGLKNDECVVFEDGQLGILAAINGGFDCVEVSQDRIKNFYEIDR</sequence>
<dbReference type="PANTHER" id="PTHR43481">
    <property type="entry name" value="FRUCTOSE-1-PHOSPHATE PHOSPHATASE"/>
    <property type="match status" value="1"/>
</dbReference>
<keyword evidence="1" id="KW-0378">Hydrolase</keyword>
<dbReference type="PRINTS" id="PR00413">
    <property type="entry name" value="HADHALOGNASE"/>
</dbReference>
<organism evidence="1 2">
    <name type="scientific">Succinivibrio faecicola</name>
    <dbReference type="NCBI Taxonomy" id="2820300"/>
    <lineage>
        <taxon>Bacteria</taxon>
        <taxon>Pseudomonadati</taxon>
        <taxon>Pseudomonadota</taxon>
        <taxon>Gammaproteobacteria</taxon>
        <taxon>Aeromonadales</taxon>
        <taxon>Succinivibrionaceae</taxon>
        <taxon>Succinivibrio</taxon>
    </lineage>
</organism>
<dbReference type="Proteomes" id="UP000731465">
    <property type="component" value="Unassembled WGS sequence"/>
</dbReference>
<proteinExistence type="predicted"/>
<protein>
    <submittedName>
        <fullName evidence="1">HAD-IA family hydrolase</fullName>
    </submittedName>
</protein>
<dbReference type="SFLD" id="SFLDS00003">
    <property type="entry name" value="Haloacid_Dehalogenase"/>
    <property type="match status" value="1"/>
</dbReference>
<dbReference type="NCBIfam" id="TIGR01509">
    <property type="entry name" value="HAD-SF-IA-v3"/>
    <property type="match status" value="1"/>
</dbReference>
<keyword evidence="2" id="KW-1185">Reference proteome</keyword>
<evidence type="ECO:0000313" key="2">
    <source>
        <dbReference type="Proteomes" id="UP000731465"/>
    </source>
</evidence>
<gene>
    <name evidence="1" type="ORF">J5V48_01570</name>
</gene>
<dbReference type="Gene3D" id="3.40.50.1000">
    <property type="entry name" value="HAD superfamily/HAD-like"/>
    <property type="match status" value="1"/>
</dbReference>
<reference evidence="1 2" key="1">
    <citation type="submission" date="2021-03" db="EMBL/GenBank/DDBJ databases">
        <title>Succinivibrio sp. nov. isolated from feces of cow.</title>
        <authorList>
            <person name="Choi J.-Y."/>
        </authorList>
    </citation>
    <scope>NUCLEOTIDE SEQUENCE [LARGE SCALE GENOMIC DNA]</scope>
    <source>
        <strain evidence="1 2">AGMB01872</strain>
    </source>
</reference>
<dbReference type="PANTHER" id="PTHR43481:SF4">
    <property type="entry name" value="GLYCEROL-1-PHOSPHATE PHOSPHOHYDROLASE 1-RELATED"/>
    <property type="match status" value="1"/>
</dbReference>
<dbReference type="InterPro" id="IPR041492">
    <property type="entry name" value="HAD_2"/>
</dbReference>
<dbReference type="SUPFAM" id="SSF56784">
    <property type="entry name" value="HAD-like"/>
    <property type="match status" value="1"/>
</dbReference>
<dbReference type="EMBL" id="JAGFNY010000002">
    <property type="protein sequence ID" value="MBW7569579.1"/>
    <property type="molecule type" value="Genomic_DNA"/>
</dbReference>
<dbReference type="RefSeq" id="WP_219936256.1">
    <property type="nucleotide sequence ID" value="NZ_JAGFNY010000002.1"/>
</dbReference>
<dbReference type="GO" id="GO:0016787">
    <property type="term" value="F:hydrolase activity"/>
    <property type="evidence" value="ECO:0007669"/>
    <property type="project" value="UniProtKB-KW"/>
</dbReference>
<accession>A0ABS7DEV3</accession>
<dbReference type="InterPro" id="IPR036412">
    <property type="entry name" value="HAD-like_sf"/>
</dbReference>
<evidence type="ECO:0000313" key="1">
    <source>
        <dbReference type="EMBL" id="MBW7569579.1"/>
    </source>
</evidence>
<name>A0ABS7DEV3_9GAMM</name>
<dbReference type="SFLD" id="SFLDG01129">
    <property type="entry name" value="C1.5:_HAD__Beta-PGM__Phosphata"/>
    <property type="match status" value="1"/>
</dbReference>
<dbReference type="Gene3D" id="1.10.150.240">
    <property type="entry name" value="Putative phosphatase, domain 2"/>
    <property type="match status" value="1"/>
</dbReference>
<comment type="caution">
    <text evidence="1">The sequence shown here is derived from an EMBL/GenBank/DDBJ whole genome shotgun (WGS) entry which is preliminary data.</text>
</comment>
<dbReference type="Pfam" id="PF13419">
    <property type="entry name" value="HAD_2"/>
    <property type="match status" value="1"/>
</dbReference>
<dbReference type="InterPro" id="IPR051806">
    <property type="entry name" value="HAD-like_SPP"/>
</dbReference>
<dbReference type="InterPro" id="IPR006439">
    <property type="entry name" value="HAD-SF_hydro_IA"/>
</dbReference>
<dbReference type="InterPro" id="IPR023198">
    <property type="entry name" value="PGP-like_dom2"/>
</dbReference>